<feature type="domain" description="Formyl transferase C-terminal" evidence="7">
    <location>
        <begin position="249"/>
        <end position="357"/>
    </location>
</feature>
<dbReference type="Proteomes" id="UP001162060">
    <property type="component" value="Unassembled WGS sequence"/>
</dbReference>
<dbReference type="EC" id="2.1.2.9" evidence="2"/>
<dbReference type="InterPro" id="IPR002376">
    <property type="entry name" value="Formyl_transf_N"/>
</dbReference>
<evidence type="ECO:0000256" key="1">
    <source>
        <dbReference type="ARBA" id="ARBA00010699"/>
    </source>
</evidence>
<comment type="caution">
    <text evidence="8">The sequence shown here is derived from an EMBL/GenBank/DDBJ whole genome shotgun (WGS) entry which is preliminary data.</text>
</comment>
<evidence type="ECO:0000256" key="5">
    <source>
        <dbReference type="ARBA" id="ARBA00022917"/>
    </source>
</evidence>
<reference evidence="8" key="1">
    <citation type="submission" date="2024-01" db="EMBL/GenBank/DDBJ databases">
        <authorList>
            <person name="Webb A."/>
        </authorList>
    </citation>
    <scope>NUCLEOTIDE SEQUENCE</scope>
    <source>
        <strain evidence="8">Pm1</strain>
    </source>
</reference>
<dbReference type="GO" id="GO:0004479">
    <property type="term" value="F:methionyl-tRNA formyltransferase activity"/>
    <property type="evidence" value="ECO:0007669"/>
    <property type="project" value="UniProtKB-EC"/>
</dbReference>
<accession>A0AAV1UX10</accession>
<dbReference type="Gene3D" id="3.40.50.12230">
    <property type="match status" value="1"/>
</dbReference>
<dbReference type="GO" id="GO:0005739">
    <property type="term" value="C:mitochondrion"/>
    <property type="evidence" value="ECO:0007669"/>
    <property type="project" value="TreeGrafter"/>
</dbReference>
<evidence type="ECO:0000313" key="8">
    <source>
        <dbReference type="EMBL" id="CAK7938057.1"/>
    </source>
</evidence>
<dbReference type="NCBIfam" id="TIGR00460">
    <property type="entry name" value="fmt"/>
    <property type="match status" value="1"/>
</dbReference>
<dbReference type="PANTHER" id="PTHR11138:SF5">
    <property type="entry name" value="METHIONYL-TRNA FORMYLTRANSFERASE, MITOCHONDRIAL"/>
    <property type="match status" value="1"/>
</dbReference>
<dbReference type="PANTHER" id="PTHR11138">
    <property type="entry name" value="METHIONYL-TRNA FORMYLTRANSFERASE"/>
    <property type="match status" value="1"/>
</dbReference>
<gene>
    <name evidence="8" type="ORF">PM001_LOCUS23207</name>
</gene>
<protein>
    <recommendedName>
        <fullName evidence="3">Methionyl-tRNA formyltransferase, mitochondrial</fullName>
        <ecNumber evidence="2">2.1.2.9</ecNumber>
    </recommendedName>
</protein>
<dbReference type="InterPro" id="IPR005793">
    <property type="entry name" value="Formyl_trans_C"/>
</dbReference>
<evidence type="ECO:0000259" key="7">
    <source>
        <dbReference type="Pfam" id="PF02911"/>
    </source>
</evidence>
<dbReference type="CDD" id="cd08646">
    <property type="entry name" value="FMT_core_Met-tRNA-FMT_N"/>
    <property type="match status" value="1"/>
</dbReference>
<dbReference type="SUPFAM" id="SSF50486">
    <property type="entry name" value="FMT C-terminal domain-like"/>
    <property type="match status" value="1"/>
</dbReference>
<dbReference type="Pfam" id="PF00551">
    <property type="entry name" value="Formyl_trans_N"/>
    <property type="match status" value="1"/>
</dbReference>
<dbReference type="EMBL" id="CAKLBY020000229">
    <property type="protein sequence ID" value="CAK7938057.1"/>
    <property type="molecule type" value="Genomic_DNA"/>
</dbReference>
<dbReference type="InterPro" id="IPR005794">
    <property type="entry name" value="Fmt"/>
</dbReference>
<evidence type="ECO:0000256" key="3">
    <source>
        <dbReference type="ARBA" id="ARBA00014185"/>
    </source>
</evidence>
<name>A0AAV1UX10_9STRA</name>
<comment type="similarity">
    <text evidence="1">Belongs to the Fmt family.</text>
</comment>
<organism evidence="8 9">
    <name type="scientific">Peronospora matthiolae</name>
    <dbReference type="NCBI Taxonomy" id="2874970"/>
    <lineage>
        <taxon>Eukaryota</taxon>
        <taxon>Sar</taxon>
        <taxon>Stramenopiles</taxon>
        <taxon>Oomycota</taxon>
        <taxon>Peronosporomycetes</taxon>
        <taxon>Peronosporales</taxon>
        <taxon>Peronosporaceae</taxon>
        <taxon>Peronospora</taxon>
    </lineage>
</organism>
<evidence type="ECO:0000256" key="4">
    <source>
        <dbReference type="ARBA" id="ARBA00022679"/>
    </source>
</evidence>
<dbReference type="InterPro" id="IPR011034">
    <property type="entry name" value="Formyl_transferase-like_C_sf"/>
</dbReference>
<dbReference type="Pfam" id="PF02911">
    <property type="entry name" value="Formyl_trans_C"/>
    <property type="match status" value="1"/>
</dbReference>
<evidence type="ECO:0000313" key="9">
    <source>
        <dbReference type="Proteomes" id="UP001162060"/>
    </source>
</evidence>
<evidence type="ECO:0000259" key="6">
    <source>
        <dbReference type="Pfam" id="PF00551"/>
    </source>
</evidence>
<keyword evidence="5" id="KW-0648">Protein biosynthesis</keyword>
<dbReference type="InterPro" id="IPR041711">
    <property type="entry name" value="Met-tRNA-FMT_N"/>
</dbReference>
<evidence type="ECO:0000256" key="2">
    <source>
        <dbReference type="ARBA" id="ARBA00012261"/>
    </source>
</evidence>
<keyword evidence="4" id="KW-0808">Transferase</keyword>
<dbReference type="AlphaFoldDB" id="A0AAV1UX10"/>
<proteinExistence type="inferred from homology"/>
<sequence>MVPGRRPVVNHAWQSKLCRRFSLAVRGSPPYRVLFFGTDDVSLVTLESLHANSTKSEQEGGRLIEHIEVVCPSDRPVNGRKKDEPVPVKRFAQRSGLKIFDTPSHLKSLKTWDFPVADWFDVGVVVSFGYFLHPNILKNLHYGAVNMHPSLLPKYRGPAPIQHALLNGDTTTGVSVIEIDPKAFDVGRVLLQRPYDIKPGMQCQELTQKLAALGADSILRSLADLPARKMEAIVQDDTCASTASKFVSKDGHISFDDPATVIFHRWQALSNSVGITVQFREKMVKLVEVRLPTADELQVVRADESCNGQATAGTFFFEKQRQVIWLRCASDSWLLISKLQQAGRKVGFALDFCNGYRLKSMQRERFEVVTAGPTIGEL</sequence>
<dbReference type="InterPro" id="IPR036477">
    <property type="entry name" value="Formyl_transf_N_sf"/>
</dbReference>
<feature type="domain" description="Formyl transferase N-terminal" evidence="6">
    <location>
        <begin position="33"/>
        <end position="218"/>
    </location>
</feature>
<dbReference type="SUPFAM" id="SSF53328">
    <property type="entry name" value="Formyltransferase"/>
    <property type="match status" value="1"/>
</dbReference>